<evidence type="ECO:0000313" key="7">
    <source>
        <dbReference type="Proteomes" id="UP000234412"/>
    </source>
</evidence>
<organism evidence="6 7">
    <name type="scientific">Klebsiella variicola</name>
    <dbReference type="NCBI Taxonomy" id="244366"/>
    <lineage>
        <taxon>Bacteria</taxon>
        <taxon>Pseudomonadati</taxon>
        <taxon>Pseudomonadota</taxon>
        <taxon>Gammaproteobacteria</taxon>
        <taxon>Enterobacterales</taxon>
        <taxon>Enterobacteriaceae</taxon>
        <taxon>Klebsiella/Raoultella group</taxon>
        <taxon>Klebsiella</taxon>
        <taxon>Klebsiella pneumoniae complex</taxon>
    </lineage>
</organism>
<gene>
    <name evidence="6" type="ORF">CWN47_12050</name>
</gene>
<name>A0A2N4Z2K8_KLEVA</name>
<comment type="caution">
    <text evidence="6">The sequence shown here is derived from an EMBL/GenBank/DDBJ whole genome shotgun (WGS) entry which is preliminary data.</text>
</comment>
<evidence type="ECO:0000256" key="3">
    <source>
        <dbReference type="ARBA" id="ARBA00023125"/>
    </source>
</evidence>
<keyword evidence="2" id="KW-0805">Transcription regulation</keyword>
<dbReference type="PANTHER" id="PTHR34294:SF12">
    <property type="entry name" value="SUGAR-BINDING TRANSCRIPTIONAL REGULATOR"/>
    <property type="match status" value="1"/>
</dbReference>
<dbReference type="EMBL" id="PIDP01000332">
    <property type="protein sequence ID" value="PLM95084.1"/>
    <property type="molecule type" value="Genomic_DNA"/>
</dbReference>
<dbReference type="AlphaFoldDB" id="A0A2N4Z2K8"/>
<evidence type="ECO:0000259" key="5">
    <source>
        <dbReference type="Pfam" id="PF04198"/>
    </source>
</evidence>
<keyword evidence="4" id="KW-0804">Transcription</keyword>
<accession>A0A2N4Z2K8</accession>
<dbReference type="Pfam" id="PF04198">
    <property type="entry name" value="Sugar-bind"/>
    <property type="match status" value="1"/>
</dbReference>
<evidence type="ECO:0000313" key="6">
    <source>
        <dbReference type="EMBL" id="PLM95084.1"/>
    </source>
</evidence>
<evidence type="ECO:0000256" key="1">
    <source>
        <dbReference type="ARBA" id="ARBA00010466"/>
    </source>
</evidence>
<dbReference type="Proteomes" id="UP000234412">
    <property type="component" value="Unassembled WGS sequence"/>
</dbReference>
<dbReference type="SUPFAM" id="SSF100950">
    <property type="entry name" value="NagB/RpiA/CoA transferase-like"/>
    <property type="match status" value="1"/>
</dbReference>
<dbReference type="InterPro" id="IPR007324">
    <property type="entry name" value="Sugar-bd_dom_put"/>
</dbReference>
<dbReference type="GO" id="GO:0030246">
    <property type="term" value="F:carbohydrate binding"/>
    <property type="evidence" value="ECO:0007669"/>
    <property type="project" value="InterPro"/>
</dbReference>
<keyword evidence="3" id="KW-0238">DNA-binding</keyword>
<feature type="non-terminal residue" evidence="6">
    <location>
        <position position="1"/>
    </location>
</feature>
<dbReference type="InterPro" id="IPR037171">
    <property type="entry name" value="NagB/RpiA_transferase-like"/>
</dbReference>
<dbReference type="PANTHER" id="PTHR34294">
    <property type="entry name" value="TRANSCRIPTIONAL REGULATOR-RELATED"/>
    <property type="match status" value="1"/>
</dbReference>
<evidence type="ECO:0000256" key="4">
    <source>
        <dbReference type="ARBA" id="ARBA00023163"/>
    </source>
</evidence>
<comment type="similarity">
    <text evidence="1">Belongs to the SorC transcriptional regulatory family.</text>
</comment>
<dbReference type="Gene3D" id="3.40.50.1360">
    <property type="match status" value="1"/>
</dbReference>
<sequence length="86" mass="8988">QEQGVVGDLAGYSFFNIQGKPVDTVMNDRVIGLSLEQLRAIPCVIAIASESTKATAILGALRTGVIDVLATSASNARSVINMQKAL</sequence>
<reference evidence="6 7" key="2">
    <citation type="submission" date="2018-01" db="EMBL/GenBank/DDBJ databases">
        <title>Genomic study of Klebsiella pneumoniae.</title>
        <authorList>
            <person name="Yang Y."/>
            <person name="Bicalho R."/>
        </authorList>
    </citation>
    <scope>NUCLEOTIDE SEQUENCE [LARGE SCALE GENOMIC DNA]</scope>
    <source>
        <strain evidence="6 7">A8</strain>
    </source>
</reference>
<protein>
    <submittedName>
        <fullName evidence="6">Transcriptional regulator</fullName>
    </submittedName>
</protein>
<reference evidence="6 7" key="1">
    <citation type="submission" date="2017-11" db="EMBL/GenBank/DDBJ databases">
        <authorList>
            <person name="Han C.G."/>
        </authorList>
    </citation>
    <scope>NUCLEOTIDE SEQUENCE [LARGE SCALE GENOMIC DNA]</scope>
    <source>
        <strain evidence="6 7">A8</strain>
    </source>
</reference>
<proteinExistence type="inferred from homology"/>
<dbReference type="GO" id="GO:0003677">
    <property type="term" value="F:DNA binding"/>
    <property type="evidence" value="ECO:0007669"/>
    <property type="project" value="UniProtKB-KW"/>
</dbReference>
<dbReference type="InterPro" id="IPR051054">
    <property type="entry name" value="SorC_transcr_regulators"/>
</dbReference>
<evidence type="ECO:0000256" key="2">
    <source>
        <dbReference type="ARBA" id="ARBA00023015"/>
    </source>
</evidence>
<feature type="domain" description="Sugar-binding" evidence="5">
    <location>
        <begin position="1"/>
        <end position="81"/>
    </location>
</feature>